<dbReference type="CDD" id="cd00090">
    <property type="entry name" value="HTH_ARSR"/>
    <property type="match status" value="1"/>
</dbReference>
<accession>A0ABY8FLL0</accession>
<keyword evidence="6" id="KW-1185">Reference proteome</keyword>
<dbReference type="SMART" id="SM00344">
    <property type="entry name" value="HTH_ASNC"/>
    <property type="match status" value="1"/>
</dbReference>
<dbReference type="InterPro" id="IPR019888">
    <property type="entry name" value="Tscrpt_reg_AsnC-like"/>
</dbReference>
<dbReference type="SUPFAM" id="SSF46785">
    <property type="entry name" value="Winged helix' DNA-binding domain"/>
    <property type="match status" value="1"/>
</dbReference>
<organism evidence="5 6">
    <name type="scientific">Salinicola endophyticus</name>
    <dbReference type="NCBI Taxonomy" id="1949083"/>
    <lineage>
        <taxon>Bacteria</taxon>
        <taxon>Pseudomonadati</taxon>
        <taxon>Pseudomonadota</taxon>
        <taxon>Gammaproteobacteria</taxon>
        <taxon>Oceanospirillales</taxon>
        <taxon>Halomonadaceae</taxon>
        <taxon>Salinicola</taxon>
    </lineage>
</organism>
<evidence type="ECO:0000313" key="6">
    <source>
        <dbReference type="Proteomes" id="UP001321526"/>
    </source>
</evidence>
<dbReference type="EMBL" id="CP035631">
    <property type="protein sequence ID" value="WFF41531.1"/>
    <property type="molecule type" value="Genomic_DNA"/>
</dbReference>
<dbReference type="InterPro" id="IPR036388">
    <property type="entry name" value="WH-like_DNA-bd_sf"/>
</dbReference>
<dbReference type="Pfam" id="PF01037">
    <property type="entry name" value="AsnC_trans_reg"/>
    <property type="match status" value="1"/>
</dbReference>
<keyword evidence="1" id="KW-0805">Transcription regulation</keyword>
<keyword evidence="2" id="KW-0238">DNA-binding</keyword>
<dbReference type="InterPro" id="IPR000485">
    <property type="entry name" value="AsnC-type_HTH_dom"/>
</dbReference>
<dbReference type="InterPro" id="IPR019885">
    <property type="entry name" value="Tscrpt_reg_HTH_AsnC-type_CS"/>
</dbReference>
<evidence type="ECO:0000256" key="3">
    <source>
        <dbReference type="ARBA" id="ARBA00023163"/>
    </source>
</evidence>
<dbReference type="InterPro" id="IPR011008">
    <property type="entry name" value="Dimeric_a/b-barrel"/>
</dbReference>
<dbReference type="InterPro" id="IPR011991">
    <property type="entry name" value="ArsR-like_HTH"/>
</dbReference>
<reference evidence="5 6" key="1">
    <citation type="submission" date="2019-01" db="EMBL/GenBank/DDBJ databases">
        <title>Genome sequence of Salinicola endophyticus REST5.</title>
        <authorList>
            <person name="Nascimento F.X."/>
        </authorList>
    </citation>
    <scope>NUCLEOTIDE SEQUENCE [LARGE SCALE GENOMIC DNA]</scope>
    <source>
        <strain evidence="5 6">REST5</strain>
    </source>
</reference>
<dbReference type="PANTHER" id="PTHR30154">
    <property type="entry name" value="LEUCINE-RESPONSIVE REGULATORY PROTEIN"/>
    <property type="match status" value="1"/>
</dbReference>
<dbReference type="InterPro" id="IPR019887">
    <property type="entry name" value="Tscrpt_reg_AsnC/Lrp_C"/>
</dbReference>
<feature type="domain" description="HTH asnC-type" evidence="4">
    <location>
        <begin position="6"/>
        <end position="67"/>
    </location>
</feature>
<dbReference type="RefSeq" id="WP_110690802.1">
    <property type="nucleotide sequence ID" value="NZ_CP035631.1"/>
</dbReference>
<dbReference type="Gene3D" id="1.10.10.10">
    <property type="entry name" value="Winged helix-like DNA-binding domain superfamily/Winged helix DNA-binding domain"/>
    <property type="match status" value="1"/>
</dbReference>
<protein>
    <submittedName>
        <fullName evidence="5">Lrp/AsnC family transcriptional regulator</fullName>
    </submittedName>
</protein>
<evidence type="ECO:0000313" key="5">
    <source>
        <dbReference type="EMBL" id="WFF41531.1"/>
    </source>
</evidence>
<evidence type="ECO:0000259" key="4">
    <source>
        <dbReference type="PROSITE" id="PS50956"/>
    </source>
</evidence>
<dbReference type="PANTHER" id="PTHR30154:SF34">
    <property type="entry name" value="TRANSCRIPTIONAL REGULATOR AZLB"/>
    <property type="match status" value="1"/>
</dbReference>
<evidence type="ECO:0000256" key="2">
    <source>
        <dbReference type="ARBA" id="ARBA00023125"/>
    </source>
</evidence>
<proteinExistence type="predicted"/>
<dbReference type="Proteomes" id="UP001321526">
    <property type="component" value="Chromosome"/>
</dbReference>
<sequence length="167" mass="18989">MTSPKLDRLDVAILTELQRDGRITNAQLADRVGLSPSPCLSRVKRLQQAGYIESYHARLNLARLGPSMTLFVEITLSNHRRDSFQRFEAAMADTPEVMECHLVSGGYDYLLRMLVPRLSEFQRLMERWLAQDVGIARYFSYVVMKTPLHRAEVPLGPLTGDDNHGET</sequence>
<evidence type="ECO:0000256" key="1">
    <source>
        <dbReference type="ARBA" id="ARBA00023015"/>
    </source>
</evidence>
<dbReference type="PROSITE" id="PS50956">
    <property type="entry name" value="HTH_ASNC_2"/>
    <property type="match status" value="1"/>
</dbReference>
<dbReference type="Pfam" id="PF13412">
    <property type="entry name" value="HTH_24"/>
    <property type="match status" value="1"/>
</dbReference>
<dbReference type="PRINTS" id="PR00033">
    <property type="entry name" value="HTHASNC"/>
</dbReference>
<gene>
    <name evidence="5" type="ORF">EVC62_08455</name>
</gene>
<keyword evidence="3" id="KW-0804">Transcription</keyword>
<dbReference type="InterPro" id="IPR036390">
    <property type="entry name" value="WH_DNA-bd_sf"/>
</dbReference>
<name>A0ABY8FLL0_9GAMM</name>
<dbReference type="SUPFAM" id="SSF54909">
    <property type="entry name" value="Dimeric alpha+beta barrel"/>
    <property type="match status" value="1"/>
</dbReference>
<dbReference type="PROSITE" id="PS00519">
    <property type="entry name" value="HTH_ASNC_1"/>
    <property type="match status" value="1"/>
</dbReference>
<dbReference type="Gene3D" id="3.30.70.920">
    <property type="match status" value="1"/>
</dbReference>